<evidence type="ECO:0000313" key="1">
    <source>
        <dbReference type="EMBL" id="AFR11149.1"/>
    </source>
</evidence>
<reference evidence="1 2" key="1">
    <citation type="journal article" date="2012" name="J. Bacteriol.">
        <title>Whole-Genome Sequence of Nocardiopsis alba Strain ATCC BAA-2165, Associated with Honeybees.</title>
        <authorList>
            <person name="Qiao J."/>
            <person name="Chen L."/>
            <person name="Li Y."/>
            <person name="Wang J."/>
            <person name="Zhang W."/>
            <person name="Chen S."/>
        </authorList>
    </citation>
    <scope>NUCLEOTIDE SEQUENCE [LARGE SCALE GENOMIC DNA]</scope>
    <source>
        <strain evidence="2">ATCC BAA-2165 / BE74</strain>
    </source>
</reference>
<dbReference type="eggNOG" id="COG3832">
    <property type="taxonomic scope" value="Bacteria"/>
</dbReference>
<dbReference type="Proteomes" id="UP000003779">
    <property type="component" value="Chromosome"/>
</dbReference>
<gene>
    <name evidence="1" type="ordered locus">B005_4455</name>
</gene>
<dbReference type="EMBL" id="CP003788">
    <property type="protein sequence ID" value="AFR11149.1"/>
    <property type="molecule type" value="Genomic_DNA"/>
</dbReference>
<name>J7LJK0_NOCAA</name>
<dbReference type="Gene3D" id="3.30.530.20">
    <property type="match status" value="1"/>
</dbReference>
<dbReference type="KEGG" id="nal:B005_4455"/>
<dbReference type="InterPro" id="IPR023393">
    <property type="entry name" value="START-like_dom_sf"/>
</dbReference>
<dbReference type="InterPro" id="IPR019587">
    <property type="entry name" value="Polyketide_cyclase/dehydratase"/>
</dbReference>
<accession>J7LJK0</accession>
<dbReference type="Pfam" id="PF10604">
    <property type="entry name" value="Polyketide_cyc2"/>
    <property type="match status" value="1"/>
</dbReference>
<reference evidence="2" key="2">
    <citation type="submission" date="2012-08" db="EMBL/GenBank/DDBJ databases">
        <title>Whole-genome sequence of Nocardiopsis alba strain ATCC BAA-2165 associated with honeybees.</title>
        <authorList>
            <person name="Qiao J."/>
            <person name="Chen L."/>
            <person name="Li Y."/>
            <person name="Wang J."/>
            <person name="Zhang W."/>
            <person name="Chen S."/>
        </authorList>
    </citation>
    <scope>NUCLEOTIDE SEQUENCE [LARGE SCALE GENOMIC DNA]</scope>
    <source>
        <strain evidence="2">ATCC BAA-2165 / BE74</strain>
    </source>
</reference>
<dbReference type="HOGENOM" id="CLU_871068_0_0_11"/>
<dbReference type="Gene3D" id="1.10.1780.10">
    <property type="entry name" value="Clp, N-terminal domain"/>
    <property type="match status" value="1"/>
</dbReference>
<dbReference type="SUPFAM" id="SSF55961">
    <property type="entry name" value="Bet v1-like"/>
    <property type="match status" value="1"/>
</dbReference>
<dbReference type="AlphaFoldDB" id="J7LJK0"/>
<dbReference type="PATRIC" id="fig|1205910.3.peg.4204"/>
<sequence length="319" mass="34314">MMTNVSAEPAARGRGYDRTVIEGAGSNEAVRTGHPDVGFEHLFLGLLVNGGPAARLLMDAGVGLVEARAAIAGLLGEDLALLGVDVPSAAAEGRPEVITAGLLPLAPRLRELVDECPVAGGDQALLAALVDDEGGRIRRLLDRLGVDTDRVRGALDGPIADREGSISPWGEGDLAAGSRGKGWKYDVYESEVPVSAERLWALVGSVERRGEWDRGAVSSRLLDDASVELTRDDGRREREWITHTVPGRAVNWSQASKGDEEPRLVLEIVIEPVGGHARLHLRKGVHSAWRGRIADRFLRWIVRNDLRIQAQLIAQVAAD</sequence>
<evidence type="ECO:0000313" key="2">
    <source>
        <dbReference type="Proteomes" id="UP000003779"/>
    </source>
</evidence>
<dbReference type="STRING" id="1205910.B005_4455"/>
<proteinExistence type="predicted"/>
<organism evidence="1 2">
    <name type="scientific">Nocardiopsis alba (strain ATCC BAA-2165 / BE74)</name>
    <dbReference type="NCBI Taxonomy" id="1205910"/>
    <lineage>
        <taxon>Bacteria</taxon>
        <taxon>Bacillati</taxon>
        <taxon>Actinomycetota</taxon>
        <taxon>Actinomycetes</taxon>
        <taxon>Streptosporangiales</taxon>
        <taxon>Nocardiopsidaceae</taxon>
        <taxon>Nocardiopsis</taxon>
    </lineage>
</organism>
<protein>
    <submittedName>
        <fullName evidence="1">Polyketide cyclase / dehydrase and lipid transport family protein</fullName>
    </submittedName>
</protein>
<dbReference type="InterPro" id="IPR036628">
    <property type="entry name" value="Clp_N_dom_sf"/>
</dbReference>